<accession>A0A0E0DR08</accession>
<feature type="domain" description="Protein N-terminal glutamine amidohydrolase alpha beta roll" evidence="9">
    <location>
        <begin position="30"/>
        <end position="200"/>
    </location>
</feature>
<evidence type="ECO:0000256" key="1">
    <source>
        <dbReference type="ARBA" id="ARBA00008985"/>
    </source>
</evidence>
<dbReference type="GO" id="GO:0005829">
    <property type="term" value="C:cytosol"/>
    <property type="evidence" value="ECO:0007669"/>
    <property type="project" value="TreeGrafter"/>
</dbReference>
<dbReference type="AlphaFoldDB" id="A0A0E0DR08"/>
<dbReference type="GO" id="GO:0070773">
    <property type="term" value="F:protein-N-terminal glutamine amidohydrolase activity"/>
    <property type="evidence" value="ECO:0007669"/>
    <property type="project" value="UniProtKB-EC"/>
</dbReference>
<sequence>MADDRVAGGATPPPPPPPPPLPLDASAFTHTPYYCEENVHLLCKELIRSGISDPAGTDLYVVFISNEEKKVPLWYQKASHSGDGFVLWDYHVICIQSRRKNGEVLDLVWDLDSSLPFPCSFIQYVSDAIRPLSFGNSTYRRLFRVIHAPVFLRSFASDRSHMKDHLGNWIQLPPKYESIVAEDGTINNLNEYITMSMDDVKDLESMADDVYSSKHVRHPPSATPPAAPLFPSPPLSADVDAGPSVVGERQAAGELRAAWSASSDRHGSRGGAAGDPVSSHGRRSSSSPRPAALLPWPAPSELGGAGPSPSPSKAHLRHHRSAVSTAVAIAIRFCHRRHRHPLPPPLPSLGHIHRRRHHHPLPPPPILLVSASATGAIAPPHQPTSAAIAIGFRHRYRRSATSTGAAITIHFHRHRYYSSRCLAAALIHLQLHKHLVREERGERDPIKIPRRGQQALR</sequence>
<dbReference type="GO" id="GO:0005634">
    <property type="term" value="C:nucleus"/>
    <property type="evidence" value="ECO:0007669"/>
    <property type="project" value="TreeGrafter"/>
</dbReference>
<dbReference type="EnsemblPlants" id="OMERI05G13290.4">
    <property type="protein sequence ID" value="OMERI05G13290.4"/>
    <property type="gene ID" value="OMERI05G13290"/>
</dbReference>
<dbReference type="Gramene" id="OMERI05G13290.5">
    <property type="protein sequence ID" value="OMERI05G13290.5"/>
    <property type="gene ID" value="OMERI05G13290"/>
</dbReference>
<organism evidence="10">
    <name type="scientific">Oryza meridionalis</name>
    <dbReference type="NCBI Taxonomy" id="40149"/>
    <lineage>
        <taxon>Eukaryota</taxon>
        <taxon>Viridiplantae</taxon>
        <taxon>Streptophyta</taxon>
        <taxon>Embryophyta</taxon>
        <taxon>Tracheophyta</taxon>
        <taxon>Spermatophyta</taxon>
        <taxon>Magnoliopsida</taxon>
        <taxon>Liliopsida</taxon>
        <taxon>Poales</taxon>
        <taxon>Poaceae</taxon>
        <taxon>BOP clade</taxon>
        <taxon>Oryzoideae</taxon>
        <taxon>Oryzeae</taxon>
        <taxon>Oryzinae</taxon>
        <taxon>Oryza</taxon>
    </lineage>
</organism>
<feature type="region of interest" description="Disordered" evidence="8">
    <location>
        <begin position="214"/>
        <end position="320"/>
    </location>
</feature>
<feature type="compositionally biased region" description="Low complexity" evidence="8">
    <location>
        <begin position="276"/>
        <end position="302"/>
    </location>
</feature>
<dbReference type="FunFam" id="3.10.620.10:FF:000001">
    <property type="entry name" value="Blast:Protein N-terminal glutamine amidohydrolase"/>
    <property type="match status" value="1"/>
</dbReference>
<name>A0A0E0DR08_9ORYZ</name>
<evidence type="ECO:0000259" key="9">
    <source>
        <dbReference type="Pfam" id="PF09764"/>
    </source>
</evidence>
<dbReference type="Pfam" id="PF09764">
    <property type="entry name" value="Nt_Gln_amidase"/>
    <property type="match status" value="1"/>
</dbReference>
<protein>
    <recommendedName>
        <fullName evidence="4">Protein N-terminal glutamine amidohydrolase</fullName>
        <ecNumber evidence="3">3.5.1.122</ecNumber>
    </recommendedName>
    <alternativeName>
        <fullName evidence="6">Protein NH2-terminal glutamine deamidase</fullName>
    </alternativeName>
</protein>
<comment type="catalytic activity">
    <reaction evidence="7">
        <text>N-terminal L-glutaminyl-[protein] + H2O = N-terminal L-glutamyl-[protein] + NH4(+)</text>
        <dbReference type="Rhea" id="RHEA:50680"/>
        <dbReference type="Rhea" id="RHEA-COMP:12668"/>
        <dbReference type="Rhea" id="RHEA-COMP:12777"/>
        <dbReference type="ChEBI" id="CHEBI:15377"/>
        <dbReference type="ChEBI" id="CHEBI:28938"/>
        <dbReference type="ChEBI" id="CHEBI:64721"/>
        <dbReference type="ChEBI" id="CHEBI:64722"/>
        <dbReference type="EC" id="3.5.1.122"/>
    </reaction>
</comment>
<dbReference type="EnsemblPlants" id="OMERI05G13290.1">
    <property type="protein sequence ID" value="OMERI05G13290.1"/>
    <property type="gene ID" value="OMERI05G13290"/>
</dbReference>
<dbReference type="Gene3D" id="3.10.620.10">
    <property type="entry name" value="Protein N-terminal glutamine amidohydrolase, alpha beta roll"/>
    <property type="match status" value="1"/>
</dbReference>
<keyword evidence="5" id="KW-0378">Hydrolase</keyword>
<reference evidence="10" key="2">
    <citation type="submission" date="2018-05" db="EMBL/GenBank/DDBJ databases">
        <title>OmerRS3 (Oryza meridionalis Reference Sequence Version 3).</title>
        <authorList>
            <person name="Zhang J."/>
            <person name="Kudrna D."/>
            <person name="Lee S."/>
            <person name="Talag J."/>
            <person name="Welchert J."/>
            <person name="Wing R.A."/>
        </authorList>
    </citation>
    <scope>NUCLEOTIDE SEQUENCE [LARGE SCALE GENOMIC DNA]</scope>
    <source>
        <strain evidence="10">OR44</strain>
    </source>
</reference>
<evidence type="ECO:0000256" key="6">
    <source>
        <dbReference type="ARBA" id="ARBA00029677"/>
    </source>
</evidence>
<dbReference type="Gramene" id="OMERI05G13290.3">
    <property type="protein sequence ID" value="OMERI05G13290.3"/>
    <property type="gene ID" value="OMERI05G13290"/>
</dbReference>
<reference evidence="10" key="1">
    <citation type="submission" date="2015-04" db="UniProtKB">
        <authorList>
            <consortium name="EnsemblPlants"/>
        </authorList>
    </citation>
    <scope>IDENTIFICATION</scope>
</reference>
<dbReference type="Gramene" id="OMERI05G13290.2">
    <property type="protein sequence ID" value="OMERI05G13290.2"/>
    <property type="gene ID" value="OMERI05G13290"/>
</dbReference>
<dbReference type="EC" id="3.5.1.122" evidence="3"/>
<evidence type="ECO:0000256" key="2">
    <source>
        <dbReference type="ARBA" id="ARBA00011245"/>
    </source>
</evidence>
<evidence type="ECO:0000256" key="4">
    <source>
        <dbReference type="ARBA" id="ARBA00021247"/>
    </source>
</evidence>
<evidence type="ECO:0000256" key="7">
    <source>
        <dbReference type="ARBA" id="ARBA00048768"/>
    </source>
</evidence>
<comment type="similarity">
    <text evidence="1">Belongs to the NTAQ1 family.</text>
</comment>
<dbReference type="EnsemblPlants" id="OMERI05G13290.2">
    <property type="protein sequence ID" value="OMERI05G13290.2"/>
    <property type="gene ID" value="OMERI05G13290"/>
</dbReference>
<dbReference type="InterPro" id="IPR037132">
    <property type="entry name" value="N_Gln_amidohydro_ab_roll_sf"/>
</dbReference>
<keyword evidence="11" id="KW-1185">Reference proteome</keyword>
<dbReference type="STRING" id="40149.A0A0E0DR08"/>
<evidence type="ECO:0000256" key="3">
    <source>
        <dbReference type="ARBA" id="ARBA00012718"/>
    </source>
</evidence>
<comment type="subunit">
    <text evidence="2">Monomer.</text>
</comment>
<evidence type="ECO:0000256" key="8">
    <source>
        <dbReference type="SAM" id="MobiDB-lite"/>
    </source>
</evidence>
<dbReference type="EnsemblPlants" id="OMERI05G13290.5">
    <property type="protein sequence ID" value="OMERI05G13290.5"/>
    <property type="gene ID" value="OMERI05G13290"/>
</dbReference>
<dbReference type="eggNOG" id="KOG3261">
    <property type="taxonomic scope" value="Eukaryota"/>
</dbReference>
<dbReference type="EnsemblPlants" id="OMERI05G13290.3">
    <property type="protein sequence ID" value="OMERI05G13290.3"/>
    <property type="gene ID" value="OMERI05G13290"/>
</dbReference>
<feature type="compositionally biased region" description="Pro residues" evidence="8">
    <location>
        <begin position="11"/>
        <end position="22"/>
    </location>
</feature>
<feature type="region of interest" description="Disordered" evidence="8">
    <location>
        <begin position="1"/>
        <end position="23"/>
    </location>
</feature>
<dbReference type="Proteomes" id="UP000008021">
    <property type="component" value="Chromosome 5"/>
</dbReference>
<dbReference type="Gramene" id="OMERI05G13290.4">
    <property type="protein sequence ID" value="OMERI05G13290.4"/>
    <property type="gene ID" value="OMERI05G13290"/>
</dbReference>
<evidence type="ECO:0000256" key="5">
    <source>
        <dbReference type="ARBA" id="ARBA00022801"/>
    </source>
</evidence>
<dbReference type="PANTHER" id="PTHR13035">
    <property type="entry name" value="PROTEIN N-TERMINAL GLUTAMINE AMIDOHYDROLASE"/>
    <property type="match status" value="1"/>
</dbReference>
<proteinExistence type="inferred from homology"/>
<dbReference type="Gramene" id="OMERI05G13290.1">
    <property type="protein sequence ID" value="OMERI05G13290.1"/>
    <property type="gene ID" value="OMERI05G13290"/>
</dbReference>
<evidence type="ECO:0000313" key="10">
    <source>
        <dbReference type="EnsemblPlants" id="OMERI05G13290.4"/>
    </source>
</evidence>
<dbReference type="GO" id="GO:0008418">
    <property type="term" value="F:protein-N-terminal asparagine amidohydrolase activity"/>
    <property type="evidence" value="ECO:0007669"/>
    <property type="project" value="InterPro"/>
</dbReference>
<evidence type="ECO:0000313" key="11">
    <source>
        <dbReference type="Proteomes" id="UP000008021"/>
    </source>
</evidence>
<dbReference type="PANTHER" id="PTHR13035:SF0">
    <property type="entry name" value="PROTEIN N-TERMINAL GLUTAMINE AMIDOHYDROLASE"/>
    <property type="match status" value="1"/>
</dbReference>
<dbReference type="InterPro" id="IPR039733">
    <property type="entry name" value="NTAQ1"/>
</dbReference>
<feature type="compositionally biased region" description="Pro residues" evidence="8">
    <location>
        <begin position="221"/>
        <end position="234"/>
    </location>
</feature>
<dbReference type="InterPro" id="IPR023128">
    <property type="entry name" value="Prot_N_Gln_amidohydro_ab_roll"/>
</dbReference>
<dbReference type="HOGENOM" id="CLU_599062_0_0_1"/>